<accession>A0AAV7BGP7</accession>
<evidence type="ECO:0000313" key="3">
    <source>
        <dbReference type="Proteomes" id="UP000824782"/>
    </source>
</evidence>
<organism evidence="2 3">
    <name type="scientific">Engystomops pustulosus</name>
    <name type="common">Tungara frog</name>
    <name type="synonym">Physalaemus pustulosus</name>
    <dbReference type="NCBI Taxonomy" id="76066"/>
    <lineage>
        <taxon>Eukaryota</taxon>
        <taxon>Metazoa</taxon>
        <taxon>Chordata</taxon>
        <taxon>Craniata</taxon>
        <taxon>Vertebrata</taxon>
        <taxon>Euteleostomi</taxon>
        <taxon>Amphibia</taxon>
        <taxon>Batrachia</taxon>
        <taxon>Anura</taxon>
        <taxon>Neobatrachia</taxon>
        <taxon>Hyloidea</taxon>
        <taxon>Leptodactylidae</taxon>
        <taxon>Leiuperinae</taxon>
        <taxon>Engystomops</taxon>
    </lineage>
</organism>
<keyword evidence="3" id="KW-1185">Reference proteome</keyword>
<sequence>MFRRRKNQAPEGIEVPGWSEAPYSILAQELGTSGLAEPWESKLKTCEPVDLVKTLEEVPVRSGDAVTPSSSTHTRGGPC</sequence>
<protein>
    <submittedName>
        <fullName evidence="2">Uncharacterized protein</fullName>
    </submittedName>
</protein>
<proteinExistence type="predicted"/>
<gene>
    <name evidence="2" type="ORF">GDO81_011740</name>
</gene>
<dbReference type="Proteomes" id="UP000824782">
    <property type="component" value="Unassembled WGS sequence"/>
</dbReference>
<comment type="caution">
    <text evidence="2">The sequence shown here is derived from an EMBL/GenBank/DDBJ whole genome shotgun (WGS) entry which is preliminary data.</text>
</comment>
<evidence type="ECO:0000313" key="2">
    <source>
        <dbReference type="EMBL" id="KAG8571656.1"/>
    </source>
</evidence>
<dbReference type="AlphaFoldDB" id="A0AAV7BGP7"/>
<reference evidence="2" key="1">
    <citation type="thesis" date="2020" institute="ProQuest LLC" country="789 East Eisenhower Parkway, Ann Arbor, MI, USA">
        <title>Comparative Genomics and Chromosome Evolution.</title>
        <authorList>
            <person name="Mudd A.B."/>
        </authorList>
    </citation>
    <scope>NUCLEOTIDE SEQUENCE</scope>
    <source>
        <strain evidence="2">237g6f4</strain>
        <tissue evidence="2">Blood</tissue>
    </source>
</reference>
<dbReference type="EMBL" id="WNYA01000005">
    <property type="protein sequence ID" value="KAG8571656.1"/>
    <property type="molecule type" value="Genomic_DNA"/>
</dbReference>
<evidence type="ECO:0000256" key="1">
    <source>
        <dbReference type="SAM" id="MobiDB-lite"/>
    </source>
</evidence>
<name>A0AAV7BGP7_ENGPU</name>
<feature type="compositionally biased region" description="Polar residues" evidence="1">
    <location>
        <begin position="67"/>
        <end position="79"/>
    </location>
</feature>
<feature type="region of interest" description="Disordered" evidence="1">
    <location>
        <begin position="60"/>
        <end position="79"/>
    </location>
</feature>